<proteinExistence type="inferred from homology"/>
<protein>
    <recommendedName>
        <fullName evidence="3">CsbD-like domain-containing protein</fullName>
    </recommendedName>
</protein>
<dbReference type="Gene3D" id="1.10.1470.10">
    <property type="entry name" value="YjbJ"/>
    <property type="match status" value="1"/>
</dbReference>
<dbReference type="RefSeq" id="WP_026115495.1">
    <property type="nucleotide sequence ID" value="NZ_BMXL01000044.1"/>
</dbReference>
<accession>A0A918XLA1</accession>
<feature type="compositionally biased region" description="Basic and acidic residues" evidence="2">
    <location>
        <begin position="14"/>
        <end position="52"/>
    </location>
</feature>
<keyword evidence="5" id="KW-1185">Reference proteome</keyword>
<comment type="similarity">
    <text evidence="1">Belongs to the UPF0337 (CsbD) family.</text>
</comment>
<dbReference type="Proteomes" id="UP000654947">
    <property type="component" value="Unassembled WGS sequence"/>
</dbReference>
<feature type="compositionally biased region" description="Basic and acidic residues" evidence="2">
    <location>
        <begin position="62"/>
        <end position="82"/>
    </location>
</feature>
<dbReference type="SUPFAM" id="SSF69047">
    <property type="entry name" value="Hypothetical protein YjbJ"/>
    <property type="match status" value="1"/>
</dbReference>
<organism evidence="4 5">
    <name type="scientific">Nocardiopsis kunsanensis</name>
    <dbReference type="NCBI Taxonomy" id="141693"/>
    <lineage>
        <taxon>Bacteria</taxon>
        <taxon>Bacillati</taxon>
        <taxon>Actinomycetota</taxon>
        <taxon>Actinomycetes</taxon>
        <taxon>Streptosporangiales</taxon>
        <taxon>Nocardiopsidaceae</taxon>
        <taxon>Nocardiopsis</taxon>
    </lineage>
</organism>
<comment type="caution">
    <text evidence="4">The sequence shown here is derived from an EMBL/GenBank/DDBJ whole genome shotgun (WGS) entry which is preliminary data.</text>
</comment>
<evidence type="ECO:0000259" key="3">
    <source>
        <dbReference type="Pfam" id="PF05532"/>
    </source>
</evidence>
<gene>
    <name evidence="4" type="ORF">GCM10007147_44760</name>
</gene>
<feature type="region of interest" description="Disordered" evidence="2">
    <location>
        <begin position="1"/>
        <end position="82"/>
    </location>
</feature>
<dbReference type="EMBL" id="BMXL01000044">
    <property type="protein sequence ID" value="GHD37027.1"/>
    <property type="molecule type" value="Genomic_DNA"/>
</dbReference>
<dbReference type="InterPro" id="IPR008462">
    <property type="entry name" value="CsbD"/>
</dbReference>
<evidence type="ECO:0000256" key="1">
    <source>
        <dbReference type="ARBA" id="ARBA00009129"/>
    </source>
</evidence>
<evidence type="ECO:0000256" key="2">
    <source>
        <dbReference type="SAM" id="MobiDB-lite"/>
    </source>
</evidence>
<dbReference type="Pfam" id="PF05532">
    <property type="entry name" value="CsbD"/>
    <property type="match status" value="1"/>
</dbReference>
<name>A0A918XLA1_9ACTN</name>
<sequence>MSQEGKSQGMVEQAKGKLKEMTGKATGNDKLKGEGHAERFKGRAREGVENAKDSVQGAVAGLRDKEQQDERGKKNGDGDERS</sequence>
<evidence type="ECO:0000313" key="4">
    <source>
        <dbReference type="EMBL" id="GHD37027.1"/>
    </source>
</evidence>
<evidence type="ECO:0000313" key="5">
    <source>
        <dbReference type="Proteomes" id="UP000654947"/>
    </source>
</evidence>
<feature type="domain" description="CsbD-like" evidence="3">
    <location>
        <begin position="8"/>
        <end position="56"/>
    </location>
</feature>
<dbReference type="InterPro" id="IPR036629">
    <property type="entry name" value="YjbJ_sf"/>
</dbReference>
<dbReference type="AlphaFoldDB" id="A0A918XLA1"/>
<reference evidence="4 5" key="1">
    <citation type="journal article" date="2014" name="Int. J. Syst. Evol. Microbiol.">
        <title>Complete genome sequence of Corynebacterium casei LMG S-19264T (=DSM 44701T), isolated from a smear-ripened cheese.</title>
        <authorList>
            <consortium name="US DOE Joint Genome Institute (JGI-PGF)"/>
            <person name="Walter F."/>
            <person name="Albersmeier A."/>
            <person name="Kalinowski J."/>
            <person name="Ruckert C."/>
        </authorList>
    </citation>
    <scope>NUCLEOTIDE SEQUENCE [LARGE SCALE GENOMIC DNA]</scope>
    <source>
        <strain evidence="4 5">KCTC 19473</strain>
    </source>
</reference>